<dbReference type="InterPro" id="IPR044925">
    <property type="entry name" value="His-Me_finger_sf"/>
</dbReference>
<evidence type="ECO:0000259" key="10">
    <source>
        <dbReference type="SMART" id="SM00477"/>
    </source>
</evidence>
<accession>A0ABU5VVV9</accession>
<evidence type="ECO:0000256" key="2">
    <source>
        <dbReference type="ARBA" id="ARBA00010052"/>
    </source>
</evidence>
<dbReference type="InterPro" id="IPR018524">
    <property type="entry name" value="DNA/RNA_endonuclease_AS"/>
</dbReference>
<dbReference type="InterPro" id="IPR001604">
    <property type="entry name" value="Endo_G_ENPP1-like_dom"/>
</dbReference>
<keyword evidence="6 8" id="KW-0378">Hydrolase</keyword>
<evidence type="ECO:0000256" key="1">
    <source>
        <dbReference type="ARBA" id="ARBA00001946"/>
    </source>
</evidence>
<proteinExistence type="inferred from homology"/>
<evidence type="ECO:0000256" key="6">
    <source>
        <dbReference type="ARBA" id="ARBA00022801"/>
    </source>
</evidence>
<keyword evidence="9" id="KW-0732">Signal</keyword>
<dbReference type="SMART" id="SM00892">
    <property type="entry name" value="Endonuclease_NS"/>
    <property type="match status" value="1"/>
</dbReference>
<feature type="domain" description="DNA/RNA non-specific endonuclease/pyrophosphatase/phosphodiesterase" evidence="11">
    <location>
        <begin position="62"/>
        <end position="257"/>
    </location>
</feature>
<keyword evidence="3 8" id="KW-0540">Nuclease</keyword>
<keyword evidence="7" id="KW-0460">Magnesium</keyword>
<dbReference type="PROSITE" id="PS51257">
    <property type="entry name" value="PROKAR_LIPOPROTEIN"/>
    <property type="match status" value="1"/>
</dbReference>
<evidence type="ECO:0000313" key="13">
    <source>
        <dbReference type="Proteomes" id="UP001302274"/>
    </source>
</evidence>
<keyword evidence="4 8" id="KW-0479">Metal-binding</keyword>
<dbReference type="Proteomes" id="UP001302274">
    <property type="component" value="Unassembled WGS sequence"/>
</dbReference>
<keyword evidence="13" id="KW-1185">Reference proteome</keyword>
<evidence type="ECO:0000256" key="5">
    <source>
        <dbReference type="ARBA" id="ARBA00022759"/>
    </source>
</evidence>
<dbReference type="InterPro" id="IPR044929">
    <property type="entry name" value="DNA/RNA_non-sp_Endonuclease_sf"/>
</dbReference>
<reference evidence="12 13" key="1">
    <citation type="submission" date="2023-11" db="EMBL/GenBank/DDBJ databases">
        <title>A Novel Polar Bacteriovorax (B. antarcticus) Isolated from the Biocrust in Antarctica.</title>
        <authorList>
            <person name="Mun W."/>
            <person name="Choi S.Y."/>
            <person name="Mitchell R.J."/>
        </authorList>
    </citation>
    <scope>NUCLEOTIDE SEQUENCE [LARGE SCALE GENOMIC DNA]</scope>
    <source>
        <strain evidence="12 13">PP10</strain>
    </source>
</reference>
<evidence type="ECO:0000313" key="12">
    <source>
        <dbReference type="EMBL" id="MEA9355770.1"/>
    </source>
</evidence>
<dbReference type="PANTHER" id="PTHR13966">
    <property type="entry name" value="ENDONUCLEASE RELATED"/>
    <property type="match status" value="1"/>
</dbReference>
<dbReference type="CDD" id="cd00091">
    <property type="entry name" value="NUC"/>
    <property type="match status" value="1"/>
</dbReference>
<gene>
    <name evidence="12" type="ORF">SHI21_06145</name>
</gene>
<organism evidence="12 13">
    <name type="scientific">Bacteriovorax antarcticus</name>
    <dbReference type="NCBI Taxonomy" id="3088717"/>
    <lineage>
        <taxon>Bacteria</taxon>
        <taxon>Pseudomonadati</taxon>
        <taxon>Bdellovibrionota</taxon>
        <taxon>Bacteriovoracia</taxon>
        <taxon>Bacteriovoracales</taxon>
        <taxon>Bacteriovoracaceae</taxon>
        <taxon>Bacteriovorax</taxon>
    </lineage>
</organism>
<dbReference type="InterPro" id="IPR020821">
    <property type="entry name" value="ENPP1-3/EXOG-like_nuc-like"/>
</dbReference>
<feature type="domain" description="ENPP1-3/EXOG-like endonuclease/phosphodiesterase" evidence="10">
    <location>
        <begin position="63"/>
        <end position="257"/>
    </location>
</feature>
<name>A0ABU5VVV9_9BACT</name>
<evidence type="ECO:0000256" key="3">
    <source>
        <dbReference type="ARBA" id="ARBA00022722"/>
    </source>
</evidence>
<protein>
    <recommendedName>
        <fullName evidence="8">Endonuclease</fullName>
        <ecNumber evidence="8">3.1.30.-</ecNumber>
    </recommendedName>
</protein>
<dbReference type="PANTHER" id="PTHR13966:SF5">
    <property type="entry name" value="ENDONUCLEASE G, MITOCHONDRIAL"/>
    <property type="match status" value="1"/>
</dbReference>
<dbReference type="EMBL" id="JAYGJQ010000001">
    <property type="protein sequence ID" value="MEA9355770.1"/>
    <property type="molecule type" value="Genomic_DNA"/>
</dbReference>
<comment type="similarity">
    <text evidence="2 8">Belongs to the DNA/RNA non-specific endonuclease family.</text>
</comment>
<keyword evidence="5 8" id="KW-0255">Endonuclease</keyword>
<dbReference type="Gene3D" id="3.40.570.10">
    <property type="entry name" value="Extracellular Endonuclease, subunit A"/>
    <property type="match status" value="1"/>
</dbReference>
<comment type="cofactor">
    <cofactor evidence="1 8">
        <name>Mg(2+)</name>
        <dbReference type="ChEBI" id="CHEBI:18420"/>
    </cofactor>
</comment>
<dbReference type="SMART" id="SM00477">
    <property type="entry name" value="NUC"/>
    <property type="match status" value="1"/>
</dbReference>
<dbReference type="EC" id="3.1.30.-" evidence="8"/>
<dbReference type="GO" id="GO:0004519">
    <property type="term" value="F:endonuclease activity"/>
    <property type="evidence" value="ECO:0007669"/>
    <property type="project" value="UniProtKB-KW"/>
</dbReference>
<sequence>MKKSYILIVLSTLLISGCATRSPVVVSEPQVKVKKEAVIKVKEKVVRPIAVTKPSADVIMIDHQYFKIAYNLKRRLPEYVTYQLAAEQLRSKSAERKNKFVPDPYLVDKDLPYVVTSEYNRSGYDRGHLAPSADFAWNQDANNMTFVMSNMAPQTPGLNRDAWKRLEDQVRKWACGEEKVTVITGPVLADNLPTLKSGLEIPQDFFKIVIDETAPKKMIAFLYHQTDKGNVLKERMVPMNNIEKATGIAFTQDFPELQSGKMRVPASLNEWKEADCK</sequence>
<comment type="caution">
    <text evidence="12">The sequence shown here is derived from an EMBL/GenBank/DDBJ whole genome shotgun (WGS) entry which is preliminary data.</text>
</comment>
<dbReference type="SUPFAM" id="SSF54060">
    <property type="entry name" value="His-Me finger endonucleases"/>
    <property type="match status" value="1"/>
</dbReference>
<dbReference type="PROSITE" id="PS01070">
    <property type="entry name" value="NUCLEASE_NON_SPEC"/>
    <property type="match status" value="1"/>
</dbReference>
<dbReference type="Pfam" id="PF01223">
    <property type="entry name" value="Endonuclease_NS"/>
    <property type="match status" value="1"/>
</dbReference>
<dbReference type="RefSeq" id="WP_323575401.1">
    <property type="nucleotide sequence ID" value="NZ_JAYGJQ010000001.1"/>
</dbReference>
<evidence type="ECO:0000256" key="7">
    <source>
        <dbReference type="ARBA" id="ARBA00022842"/>
    </source>
</evidence>
<evidence type="ECO:0000256" key="9">
    <source>
        <dbReference type="SAM" id="SignalP"/>
    </source>
</evidence>
<evidence type="ECO:0000256" key="4">
    <source>
        <dbReference type="ARBA" id="ARBA00022723"/>
    </source>
</evidence>
<dbReference type="InterPro" id="IPR040255">
    <property type="entry name" value="Non-specific_endonuclease"/>
</dbReference>
<evidence type="ECO:0000256" key="8">
    <source>
        <dbReference type="RuleBase" id="RU366055"/>
    </source>
</evidence>
<feature type="chain" id="PRO_5047141317" description="Endonuclease" evidence="9">
    <location>
        <begin position="22"/>
        <end position="277"/>
    </location>
</feature>
<evidence type="ECO:0000259" key="11">
    <source>
        <dbReference type="SMART" id="SM00892"/>
    </source>
</evidence>
<feature type="signal peptide" evidence="9">
    <location>
        <begin position="1"/>
        <end position="21"/>
    </location>
</feature>